<evidence type="ECO:0000313" key="4">
    <source>
        <dbReference type="Proteomes" id="UP001500653"/>
    </source>
</evidence>
<dbReference type="EMBL" id="BAAALN010000005">
    <property type="protein sequence ID" value="GAA1233027.1"/>
    <property type="molecule type" value="Genomic_DNA"/>
</dbReference>
<dbReference type="InterPro" id="IPR039365">
    <property type="entry name" value="IS701-like"/>
</dbReference>
<sequence length="123" mass="13785">MTPEEMAAVAPRVEAFAAQMMAGLSRRDQRVKGELYLRGLLLDGKRKSMQPMAQRLEVDHQQLQQFMTSSTWDYADVRQRMAGWAQQFLAPRAWVLDDTGFPKDGQDSPGGGADVLRGTGQDR</sequence>
<feature type="domain" description="Transposase IS701-like DDE" evidence="2">
    <location>
        <begin position="20"/>
        <end position="110"/>
    </location>
</feature>
<dbReference type="InterPro" id="IPR038721">
    <property type="entry name" value="IS701-like_DDE_dom"/>
</dbReference>
<evidence type="ECO:0000259" key="2">
    <source>
        <dbReference type="Pfam" id="PF13546"/>
    </source>
</evidence>
<proteinExistence type="predicted"/>
<feature type="region of interest" description="Disordered" evidence="1">
    <location>
        <begin position="99"/>
        <end position="123"/>
    </location>
</feature>
<gene>
    <name evidence="3" type="ORF">GCM10009676_15380</name>
</gene>
<comment type="caution">
    <text evidence="3">The sequence shown here is derived from an EMBL/GenBank/DDBJ whole genome shotgun (WGS) entry which is preliminary data.</text>
</comment>
<organism evidence="3 4">
    <name type="scientific">Prauserella halophila</name>
    <dbReference type="NCBI Taxonomy" id="185641"/>
    <lineage>
        <taxon>Bacteria</taxon>
        <taxon>Bacillati</taxon>
        <taxon>Actinomycetota</taxon>
        <taxon>Actinomycetes</taxon>
        <taxon>Pseudonocardiales</taxon>
        <taxon>Pseudonocardiaceae</taxon>
        <taxon>Prauserella</taxon>
    </lineage>
</organism>
<dbReference type="PANTHER" id="PTHR33627:SF1">
    <property type="entry name" value="TRANSPOSASE"/>
    <property type="match status" value="1"/>
</dbReference>
<evidence type="ECO:0000313" key="3">
    <source>
        <dbReference type="EMBL" id="GAA1233027.1"/>
    </source>
</evidence>
<protein>
    <recommendedName>
        <fullName evidence="2">Transposase IS701-like DDE domain-containing protein</fullName>
    </recommendedName>
</protein>
<accession>A0ABP4GPJ1</accession>
<name>A0ABP4GPJ1_9PSEU</name>
<dbReference type="SUPFAM" id="SSF53098">
    <property type="entry name" value="Ribonuclease H-like"/>
    <property type="match status" value="1"/>
</dbReference>
<dbReference type="InterPro" id="IPR012337">
    <property type="entry name" value="RNaseH-like_sf"/>
</dbReference>
<evidence type="ECO:0000256" key="1">
    <source>
        <dbReference type="SAM" id="MobiDB-lite"/>
    </source>
</evidence>
<dbReference type="Pfam" id="PF13546">
    <property type="entry name" value="DDE_5"/>
    <property type="match status" value="1"/>
</dbReference>
<dbReference type="PANTHER" id="PTHR33627">
    <property type="entry name" value="TRANSPOSASE"/>
    <property type="match status" value="1"/>
</dbReference>
<reference evidence="4" key="1">
    <citation type="journal article" date="2019" name="Int. J. Syst. Evol. Microbiol.">
        <title>The Global Catalogue of Microorganisms (GCM) 10K type strain sequencing project: providing services to taxonomists for standard genome sequencing and annotation.</title>
        <authorList>
            <consortium name="The Broad Institute Genomics Platform"/>
            <consortium name="The Broad Institute Genome Sequencing Center for Infectious Disease"/>
            <person name="Wu L."/>
            <person name="Ma J."/>
        </authorList>
    </citation>
    <scope>NUCLEOTIDE SEQUENCE [LARGE SCALE GENOMIC DNA]</scope>
    <source>
        <strain evidence="4">JCM 13023</strain>
    </source>
</reference>
<keyword evidence="4" id="KW-1185">Reference proteome</keyword>
<dbReference type="Proteomes" id="UP001500653">
    <property type="component" value="Unassembled WGS sequence"/>
</dbReference>